<reference evidence="9 10" key="1">
    <citation type="submission" date="2018-11" db="EMBL/GenBank/DDBJ databases">
        <title>Genomic Encyclopedia of Type Strains, Phase IV (KMG-IV): sequencing the most valuable type-strain genomes for metagenomic binning, comparative biology and taxonomic classification.</title>
        <authorList>
            <person name="Goeker M."/>
        </authorList>
    </citation>
    <scope>NUCLEOTIDE SEQUENCE [LARGE SCALE GENOMIC DNA]</scope>
    <source>
        <strain evidence="9 10">DSM 16974</strain>
    </source>
</reference>
<accession>A0A3N1NWZ2</accession>
<dbReference type="GO" id="GO:0006310">
    <property type="term" value="P:DNA recombination"/>
    <property type="evidence" value="ECO:0007669"/>
    <property type="project" value="UniProtKB-KW"/>
</dbReference>
<dbReference type="Gene3D" id="3.30.160.390">
    <property type="entry name" value="Integrase, DNA-binding domain"/>
    <property type="match status" value="1"/>
</dbReference>
<dbReference type="GO" id="GO:0015074">
    <property type="term" value="P:DNA integration"/>
    <property type="evidence" value="ECO:0007669"/>
    <property type="project" value="UniProtKB-KW"/>
</dbReference>
<dbReference type="AlphaFoldDB" id="A0A3N1NWZ2"/>
<evidence type="ECO:0000256" key="1">
    <source>
        <dbReference type="ARBA" id="ARBA00008857"/>
    </source>
</evidence>
<dbReference type="PANTHER" id="PTHR30629">
    <property type="entry name" value="PROPHAGE INTEGRASE"/>
    <property type="match status" value="1"/>
</dbReference>
<dbReference type="InterPro" id="IPR011010">
    <property type="entry name" value="DNA_brk_join_enz"/>
</dbReference>
<dbReference type="Gene3D" id="1.10.443.10">
    <property type="entry name" value="Intergrase catalytic core"/>
    <property type="match status" value="1"/>
</dbReference>
<evidence type="ECO:0000313" key="9">
    <source>
        <dbReference type="EMBL" id="ROQ19808.1"/>
    </source>
</evidence>
<dbReference type="Pfam" id="PF13356">
    <property type="entry name" value="Arm-DNA-bind_3"/>
    <property type="match status" value="1"/>
</dbReference>
<dbReference type="InterPro" id="IPR013762">
    <property type="entry name" value="Integrase-like_cat_sf"/>
</dbReference>
<evidence type="ECO:0000256" key="5">
    <source>
        <dbReference type="PROSITE-ProRule" id="PRU01248"/>
    </source>
</evidence>
<feature type="domain" description="Core-binding (CB)" evidence="8">
    <location>
        <begin position="105"/>
        <end position="183"/>
    </location>
</feature>
<keyword evidence="4" id="KW-0233">DNA recombination</keyword>
<evidence type="ECO:0000313" key="10">
    <source>
        <dbReference type="Proteomes" id="UP000273643"/>
    </source>
</evidence>
<comment type="caution">
    <text evidence="9">The sequence shown here is derived from an EMBL/GenBank/DDBJ whole genome shotgun (WGS) entry which is preliminary data.</text>
</comment>
<name>A0A3N1NWZ2_9GAMM</name>
<dbReference type="EMBL" id="RJUK01000001">
    <property type="protein sequence ID" value="ROQ19808.1"/>
    <property type="molecule type" value="Genomic_DNA"/>
</dbReference>
<keyword evidence="3 5" id="KW-0238">DNA-binding</keyword>
<evidence type="ECO:0000256" key="6">
    <source>
        <dbReference type="SAM" id="MobiDB-lite"/>
    </source>
</evidence>
<keyword evidence="2" id="KW-0229">DNA integration</keyword>
<dbReference type="PROSITE" id="PS51900">
    <property type="entry name" value="CB"/>
    <property type="match status" value="1"/>
</dbReference>
<dbReference type="InterPro" id="IPR010998">
    <property type="entry name" value="Integrase_recombinase_N"/>
</dbReference>
<protein>
    <submittedName>
        <fullName evidence="9">Site-specific recombinase XerD</fullName>
    </submittedName>
</protein>
<organism evidence="9 10">
    <name type="scientific">Marinimicrobium koreense</name>
    <dbReference type="NCBI Taxonomy" id="306545"/>
    <lineage>
        <taxon>Bacteria</taxon>
        <taxon>Pseudomonadati</taxon>
        <taxon>Pseudomonadota</taxon>
        <taxon>Gammaproteobacteria</taxon>
        <taxon>Cellvibrionales</taxon>
        <taxon>Cellvibrionaceae</taxon>
        <taxon>Marinimicrobium</taxon>
    </lineage>
</organism>
<dbReference type="Proteomes" id="UP000273643">
    <property type="component" value="Unassembled WGS sequence"/>
</dbReference>
<dbReference type="PANTHER" id="PTHR30629:SF2">
    <property type="entry name" value="PROPHAGE INTEGRASE INTS-RELATED"/>
    <property type="match status" value="1"/>
</dbReference>
<dbReference type="Pfam" id="PF00589">
    <property type="entry name" value="Phage_integrase"/>
    <property type="match status" value="1"/>
</dbReference>
<comment type="similarity">
    <text evidence="1">Belongs to the 'phage' integrase family.</text>
</comment>
<dbReference type="PROSITE" id="PS51898">
    <property type="entry name" value="TYR_RECOMBINASE"/>
    <property type="match status" value="1"/>
</dbReference>
<evidence type="ECO:0000256" key="2">
    <source>
        <dbReference type="ARBA" id="ARBA00022908"/>
    </source>
</evidence>
<dbReference type="InterPro" id="IPR038488">
    <property type="entry name" value="Integrase_DNA-bd_sf"/>
</dbReference>
<feature type="domain" description="Tyr recombinase" evidence="7">
    <location>
        <begin position="214"/>
        <end position="386"/>
    </location>
</feature>
<keyword evidence="10" id="KW-1185">Reference proteome</keyword>
<dbReference type="OrthoDB" id="9057547at2"/>
<dbReference type="InterPro" id="IPR050808">
    <property type="entry name" value="Phage_Integrase"/>
</dbReference>
<evidence type="ECO:0000259" key="7">
    <source>
        <dbReference type="PROSITE" id="PS51898"/>
    </source>
</evidence>
<dbReference type="InterPro" id="IPR025166">
    <property type="entry name" value="Integrase_DNA_bind_dom"/>
</dbReference>
<dbReference type="RefSeq" id="WP_123637107.1">
    <property type="nucleotide sequence ID" value="NZ_RJUK01000001.1"/>
</dbReference>
<feature type="region of interest" description="Disordered" evidence="6">
    <location>
        <begin position="1"/>
        <end position="25"/>
    </location>
</feature>
<dbReference type="SUPFAM" id="SSF56349">
    <property type="entry name" value="DNA breaking-rejoining enzymes"/>
    <property type="match status" value="1"/>
</dbReference>
<evidence type="ECO:0000259" key="8">
    <source>
        <dbReference type="PROSITE" id="PS51900"/>
    </source>
</evidence>
<evidence type="ECO:0000256" key="3">
    <source>
        <dbReference type="ARBA" id="ARBA00023125"/>
    </source>
</evidence>
<dbReference type="InterPro" id="IPR044068">
    <property type="entry name" value="CB"/>
</dbReference>
<gene>
    <name evidence="9" type="ORF">EDC38_0396</name>
</gene>
<dbReference type="Gene3D" id="1.10.150.130">
    <property type="match status" value="1"/>
</dbReference>
<proteinExistence type="inferred from homology"/>
<sequence>MPQLKISKRTVDAVTPPDPTPEGKPTQVFYRDTELTGFGLKVTNAGTKTYVVEARVQGKPKRITLGKHGPLTAEQARRKAQGLLGDIAMGKDPNAEKREYLTRGVTLKQVYDEYLQTRRDLKPNTLHDYKRCIEVSLGDWLSRPIAEISKEMVEKRHQKLGSTSHARANNTMRVLRALFNFAMEQYEDKNGQPIITLNPVNRLSRNRSWYTVKRRQTLLTPSQLKPWYEATMLLNQETTRDYLHFLLMTGLRRSEATRMTWEDVDFEERTFIIPETKNKEPHRLPMSDFLEDLLKRRYQAAEKVWVFPSPVTDGPLKEPRTAMAKVTEHSGIEFKLHDLRRTFITIAESLDIPAYALKRLLNHKYSNDVTAGYIVPSTERLRIPMQRITDFIREKIEA</sequence>
<evidence type="ECO:0000256" key="4">
    <source>
        <dbReference type="ARBA" id="ARBA00023172"/>
    </source>
</evidence>
<dbReference type="InterPro" id="IPR002104">
    <property type="entry name" value="Integrase_catalytic"/>
</dbReference>
<dbReference type="GO" id="GO:0003677">
    <property type="term" value="F:DNA binding"/>
    <property type="evidence" value="ECO:0007669"/>
    <property type="project" value="UniProtKB-UniRule"/>
</dbReference>